<sequence length="299" mass="34853">MMPDEHLYRPAVSTASKHSTQSTIAPSTTSTLSLASELALAKERFNRERQTKSSRPSRPEKKRTIWESSNKGVAERNARDERVYKENSDEMDRSRRALERKAKEYERLRKGEDRREDDAVVDFDRKWAEEEDKIGYHDEKEAEEEYEEPKIEITDEFGRTRLVSRSDAVAYGHLAPINDTYKPSAPLIHGDVIQTNAFTLNTDAVAKIWSTPDDPLYEHYNSKVEIRNKGVGHFTFSVDEAERVREMEELKGMREETERARVKVKGMREVRREELDERRRKIEEVRKRSRAGRGHVAGQ</sequence>
<accession>A0A0E9ND32</accession>
<evidence type="ECO:0000313" key="3">
    <source>
        <dbReference type="EMBL" id="GAO47713.1"/>
    </source>
</evidence>
<evidence type="ECO:0000256" key="1">
    <source>
        <dbReference type="ARBA" id="ARBA00023054"/>
    </source>
</evidence>
<comment type="caution">
    <text evidence="3">The sequence shown here is derived from an EMBL/GenBank/DDBJ whole genome shotgun (WGS) entry which is preliminary data.</text>
</comment>
<organism evidence="3 4">
    <name type="scientific">Saitoella complicata (strain BCRC 22490 / CBS 7301 / JCM 7358 / NBRC 10748 / NRRL Y-17804)</name>
    <dbReference type="NCBI Taxonomy" id="698492"/>
    <lineage>
        <taxon>Eukaryota</taxon>
        <taxon>Fungi</taxon>
        <taxon>Dikarya</taxon>
        <taxon>Ascomycota</taxon>
        <taxon>Taphrinomycotina</taxon>
        <taxon>Taphrinomycotina incertae sedis</taxon>
        <taxon>Saitoella</taxon>
    </lineage>
</organism>
<feature type="region of interest" description="Disordered" evidence="2">
    <location>
        <begin position="268"/>
        <end position="299"/>
    </location>
</feature>
<dbReference type="Pfam" id="PF13300">
    <property type="entry name" value="DUF4078"/>
    <property type="match status" value="1"/>
</dbReference>
<feature type="compositionally biased region" description="Basic and acidic residues" evidence="2">
    <location>
        <begin position="73"/>
        <end position="95"/>
    </location>
</feature>
<reference evidence="3 4" key="2">
    <citation type="journal article" date="2014" name="J. Gen. Appl. Microbiol.">
        <title>The early diverging ascomycetous budding yeast Saitoella complicata has three histone deacetylases belonging to the Clr6, Hos2, and Rpd3 lineages.</title>
        <authorList>
            <person name="Nishida H."/>
            <person name="Matsumoto T."/>
            <person name="Kondo S."/>
            <person name="Hamamoto M."/>
            <person name="Yoshikawa H."/>
        </authorList>
    </citation>
    <scope>NUCLEOTIDE SEQUENCE [LARGE SCALE GENOMIC DNA]</scope>
    <source>
        <strain evidence="3 4">NRRL Y-17804</strain>
    </source>
</reference>
<dbReference type="EMBL" id="BACD03000010">
    <property type="protein sequence ID" value="GAO47713.1"/>
    <property type="molecule type" value="Genomic_DNA"/>
</dbReference>
<proteinExistence type="predicted"/>
<dbReference type="PANTHER" id="PTHR15885:SF1">
    <property type="entry name" value="COILED-COIL DOMAIN-CONTAINING PROTEIN 174"/>
    <property type="match status" value="1"/>
</dbReference>
<feature type="region of interest" description="Disordered" evidence="2">
    <location>
        <begin position="1"/>
        <end position="95"/>
    </location>
</feature>
<dbReference type="AlphaFoldDB" id="A0A0E9ND32"/>
<dbReference type="InterPro" id="IPR025066">
    <property type="entry name" value="CCDC174-like"/>
</dbReference>
<feature type="compositionally biased region" description="Basic and acidic residues" evidence="2">
    <location>
        <begin position="40"/>
        <end position="65"/>
    </location>
</feature>
<dbReference type="GO" id="GO:0005634">
    <property type="term" value="C:nucleus"/>
    <property type="evidence" value="ECO:0007669"/>
    <property type="project" value="TreeGrafter"/>
</dbReference>
<reference evidence="3 4" key="3">
    <citation type="journal article" date="2015" name="Genome Announc.">
        <title>Draft Genome Sequence of the Archiascomycetous Yeast Saitoella complicata.</title>
        <authorList>
            <person name="Yamauchi K."/>
            <person name="Kondo S."/>
            <person name="Hamamoto M."/>
            <person name="Takahashi Y."/>
            <person name="Ogura Y."/>
            <person name="Hayashi T."/>
            <person name="Nishida H."/>
        </authorList>
    </citation>
    <scope>NUCLEOTIDE SEQUENCE [LARGE SCALE GENOMIC DNA]</scope>
    <source>
        <strain evidence="3 4">NRRL Y-17804</strain>
    </source>
</reference>
<dbReference type="STRING" id="698492.A0A0E9ND32"/>
<evidence type="ECO:0000256" key="2">
    <source>
        <dbReference type="SAM" id="MobiDB-lite"/>
    </source>
</evidence>
<keyword evidence="1" id="KW-0175">Coiled coil</keyword>
<feature type="compositionally biased region" description="Basic and acidic residues" evidence="2">
    <location>
        <begin position="268"/>
        <end position="286"/>
    </location>
</feature>
<name>A0A0E9ND32_SAICN</name>
<dbReference type="Proteomes" id="UP000033140">
    <property type="component" value="Unassembled WGS sequence"/>
</dbReference>
<reference evidence="3 4" key="1">
    <citation type="journal article" date="2011" name="J. Gen. Appl. Microbiol.">
        <title>Draft genome sequencing of the enigmatic yeast Saitoella complicata.</title>
        <authorList>
            <person name="Nishida H."/>
            <person name="Hamamoto M."/>
            <person name="Sugiyama J."/>
        </authorList>
    </citation>
    <scope>NUCLEOTIDE SEQUENCE [LARGE SCALE GENOMIC DNA]</scope>
    <source>
        <strain evidence="3 4">NRRL Y-17804</strain>
    </source>
</reference>
<protein>
    <submittedName>
        <fullName evidence="3">Uncharacterized protein</fullName>
    </submittedName>
</protein>
<keyword evidence="4" id="KW-1185">Reference proteome</keyword>
<feature type="compositionally biased region" description="Low complexity" evidence="2">
    <location>
        <begin position="22"/>
        <end position="39"/>
    </location>
</feature>
<gene>
    <name evidence="3" type="ORF">G7K_1912-t1</name>
</gene>
<evidence type="ECO:0000313" key="4">
    <source>
        <dbReference type="Proteomes" id="UP000033140"/>
    </source>
</evidence>
<dbReference type="PANTHER" id="PTHR15885">
    <property type="entry name" value="COILED-COIL DOMAIN-CONTAINING PROTEIN 174"/>
    <property type="match status" value="1"/>
</dbReference>
<dbReference type="OMA" id="QQAVHYD"/>